<dbReference type="EMBL" id="HBUE01238960">
    <property type="protein sequence ID" value="CAG6548477.1"/>
    <property type="molecule type" value="Transcribed_RNA"/>
</dbReference>
<dbReference type="AlphaFoldDB" id="A0A8D8PGV9"/>
<reference evidence="1" key="1">
    <citation type="submission" date="2021-05" db="EMBL/GenBank/DDBJ databases">
        <authorList>
            <person name="Alioto T."/>
            <person name="Alioto T."/>
            <person name="Gomez Garrido J."/>
        </authorList>
    </citation>
    <scope>NUCLEOTIDE SEQUENCE</scope>
</reference>
<name>A0A8D8PGV9_CULPI</name>
<protein>
    <submittedName>
        <fullName evidence="1">(northern house mosquito) hypothetical protein</fullName>
    </submittedName>
</protein>
<dbReference type="EMBL" id="HBUE01345944">
    <property type="protein sequence ID" value="CAG6600713.1"/>
    <property type="molecule type" value="Transcribed_RNA"/>
</dbReference>
<organism evidence="1">
    <name type="scientific">Culex pipiens</name>
    <name type="common">House mosquito</name>
    <dbReference type="NCBI Taxonomy" id="7175"/>
    <lineage>
        <taxon>Eukaryota</taxon>
        <taxon>Metazoa</taxon>
        <taxon>Ecdysozoa</taxon>
        <taxon>Arthropoda</taxon>
        <taxon>Hexapoda</taxon>
        <taxon>Insecta</taxon>
        <taxon>Pterygota</taxon>
        <taxon>Neoptera</taxon>
        <taxon>Endopterygota</taxon>
        <taxon>Diptera</taxon>
        <taxon>Nematocera</taxon>
        <taxon>Culicoidea</taxon>
        <taxon>Culicidae</taxon>
        <taxon>Culicinae</taxon>
        <taxon>Culicini</taxon>
        <taxon>Culex</taxon>
        <taxon>Culex</taxon>
    </lineage>
</organism>
<dbReference type="EMBL" id="HBUE01238967">
    <property type="protein sequence ID" value="CAG6548489.1"/>
    <property type="molecule type" value="Transcribed_RNA"/>
</dbReference>
<dbReference type="EMBL" id="HBUE01238966">
    <property type="protein sequence ID" value="CAG6548485.1"/>
    <property type="molecule type" value="Transcribed_RNA"/>
</dbReference>
<evidence type="ECO:0000313" key="1">
    <source>
        <dbReference type="EMBL" id="CAG6600713.1"/>
    </source>
</evidence>
<proteinExistence type="predicted"/>
<dbReference type="EMBL" id="HBUE01345937">
    <property type="protein sequence ID" value="CAG6600701.1"/>
    <property type="molecule type" value="Transcribed_RNA"/>
</dbReference>
<dbReference type="EMBL" id="HBUE01345943">
    <property type="protein sequence ID" value="CAG6600709.1"/>
    <property type="molecule type" value="Transcribed_RNA"/>
</dbReference>
<accession>A0A8D8PGV9</accession>
<sequence>MNRVDAARIRVELVKQPEVAHVHGPKRCQRPILLAARILLRRPEVLLAVRPRRLLRQRTVPLPRLAILVQIAVRVRTVGLVHHRHIGHIFRHGILRFRHLRRLLHHLNLLQLGLQLRQHRLLVLVVRVQHNHVLVIRRILPLTTHRRFL</sequence>